<proteinExistence type="predicted"/>
<name>A0A0E9TMA1_ANGAN</name>
<organism evidence="1">
    <name type="scientific">Anguilla anguilla</name>
    <name type="common">European freshwater eel</name>
    <name type="synonym">Muraena anguilla</name>
    <dbReference type="NCBI Taxonomy" id="7936"/>
    <lineage>
        <taxon>Eukaryota</taxon>
        <taxon>Metazoa</taxon>
        <taxon>Chordata</taxon>
        <taxon>Craniata</taxon>
        <taxon>Vertebrata</taxon>
        <taxon>Euteleostomi</taxon>
        <taxon>Actinopterygii</taxon>
        <taxon>Neopterygii</taxon>
        <taxon>Teleostei</taxon>
        <taxon>Anguilliformes</taxon>
        <taxon>Anguillidae</taxon>
        <taxon>Anguilla</taxon>
    </lineage>
</organism>
<accession>A0A0E9TMA1</accession>
<protein>
    <submittedName>
        <fullName evidence="1">Uncharacterized protein</fullName>
    </submittedName>
</protein>
<evidence type="ECO:0000313" key="1">
    <source>
        <dbReference type="EMBL" id="JAH53995.1"/>
    </source>
</evidence>
<dbReference type="EMBL" id="GBXM01054582">
    <property type="protein sequence ID" value="JAH53995.1"/>
    <property type="molecule type" value="Transcribed_RNA"/>
</dbReference>
<reference evidence="1" key="2">
    <citation type="journal article" date="2015" name="Fish Shellfish Immunol.">
        <title>Early steps in the European eel (Anguilla anguilla)-Vibrio vulnificus interaction in the gills: Role of the RtxA13 toxin.</title>
        <authorList>
            <person name="Callol A."/>
            <person name="Pajuelo D."/>
            <person name="Ebbesson L."/>
            <person name="Teles M."/>
            <person name="MacKenzie S."/>
            <person name="Amaro C."/>
        </authorList>
    </citation>
    <scope>NUCLEOTIDE SEQUENCE</scope>
</reference>
<sequence>MALKVFLFFCFVFI</sequence>
<reference evidence="1" key="1">
    <citation type="submission" date="2014-11" db="EMBL/GenBank/DDBJ databases">
        <authorList>
            <person name="Amaro Gonzalez C."/>
        </authorList>
    </citation>
    <scope>NUCLEOTIDE SEQUENCE</scope>
</reference>